<gene>
    <name evidence="1" type="ORF">PGLA1383_LOCUS18256</name>
</gene>
<dbReference type="Gene3D" id="3.90.550.10">
    <property type="entry name" value="Spore Coat Polysaccharide Biosynthesis Protein SpsA, Chain A"/>
    <property type="match status" value="1"/>
</dbReference>
<dbReference type="AlphaFoldDB" id="A0A813EH65"/>
<dbReference type="InterPro" id="IPR029044">
    <property type="entry name" value="Nucleotide-diphossugar_trans"/>
</dbReference>
<reference evidence="1" key="1">
    <citation type="submission" date="2021-02" db="EMBL/GenBank/DDBJ databases">
        <authorList>
            <person name="Dougan E. K."/>
            <person name="Rhodes N."/>
            <person name="Thang M."/>
            <person name="Chan C."/>
        </authorList>
    </citation>
    <scope>NUCLEOTIDE SEQUENCE</scope>
</reference>
<proteinExistence type="predicted"/>
<dbReference type="OrthoDB" id="2014201at2759"/>
<organism evidence="1 2">
    <name type="scientific">Polarella glacialis</name>
    <name type="common">Dinoflagellate</name>
    <dbReference type="NCBI Taxonomy" id="89957"/>
    <lineage>
        <taxon>Eukaryota</taxon>
        <taxon>Sar</taxon>
        <taxon>Alveolata</taxon>
        <taxon>Dinophyceae</taxon>
        <taxon>Suessiales</taxon>
        <taxon>Suessiaceae</taxon>
        <taxon>Polarella</taxon>
    </lineage>
</organism>
<name>A0A813EH65_POLGL</name>
<protein>
    <submittedName>
        <fullName evidence="1">Uncharacterized protein</fullName>
    </submittedName>
</protein>
<evidence type="ECO:0000313" key="2">
    <source>
        <dbReference type="Proteomes" id="UP000654075"/>
    </source>
</evidence>
<keyword evidence="2" id="KW-1185">Reference proteome</keyword>
<comment type="caution">
    <text evidence="1">The sequence shown here is derived from an EMBL/GenBank/DDBJ whole genome shotgun (WGS) entry which is preliminary data.</text>
</comment>
<dbReference type="EMBL" id="CAJNNV010011607">
    <property type="protein sequence ID" value="CAE8599916.1"/>
    <property type="molecule type" value="Genomic_DNA"/>
</dbReference>
<dbReference type="Proteomes" id="UP000654075">
    <property type="component" value="Unassembled WGS sequence"/>
</dbReference>
<evidence type="ECO:0000313" key="1">
    <source>
        <dbReference type="EMBL" id="CAE8599916.1"/>
    </source>
</evidence>
<accession>A0A813EH65</accession>
<sequence>MSGIAVAPAHGGTISQSKDGSPCNFAPWGAGWRSLQFGCAGKGKDGIRWNELKTRIHNCLSLIGKSRRRIHLGKRPSAITCAPGSEQTPSCASASTPLWDHGATCDISFFVAPLLSKGDSEEGALGGPEFWSRGHAGPSFSERRVRVLGPSERRALQLLCALLGQPRLCPQLPRGSRGAPSQWTENGADGGGSLKEECFVGLISVILAAMAAAAGHFGEQLAGSESNDAQQSYQSTVSKQTVRAAATRFLAEMVGARAKQLPVLQLLLSGWPLFELLALLGVRRPGSPSGAVRELHRRAAVFSSQVVRLQGCSQELSTFARPILNLSATCVAEWHELVAGPQARACLCRLLRPIARADTLIWRLEHSLAALVGGALWTTLRSSQQSMLQLVGFSTKGKLQPPAQAYVKGKQDLRLQSWPLDFVIPAISVDDMLGGCMPAEGLNVNRHVSAAARWAASFHPQSLPPKRWSPRQHQKVAFATLLSDDVQDPARFQQWLTALEVMSWSLRRFPHSAEEKSLSAVPPLLVLCEERLHCARPQFLQFLRSRGFIPMPVSMLPAPPVPEGGLRSDLSQGWLRIHLWRLTEYERIVYLDTADMSATPFPEQTCWLNIGIMAIVPNASIFNAMGVVLEKGLLHQHPEFRVGSYLDQAWIDLFFRYYSSLPRGGFIRWRGVLSMNASVSPQFKSDIQEDICPPPWGAEEPEQVREVPLASLPGAHSVAVKVCMLDPAFNFFVSFPGLNTRGDALANACSVGACGTAAASIAMRHSAGLRILHWPGGKWKPWDTHCAGPWCRSVADELWWAAYAAAKAEGALAFAPEFTVTGNIITPSAAEKV</sequence>